<organism evidence="1 2">
    <name type="scientific">Roseicyclus mahoneyensis</name>
    <dbReference type="NCBI Taxonomy" id="164332"/>
    <lineage>
        <taxon>Bacteria</taxon>
        <taxon>Pseudomonadati</taxon>
        <taxon>Pseudomonadota</taxon>
        <taxon>Alphaproteobacteria</taxon>
        <taxon>Rhodobacterales</taxon>
        <taxon>Roseobacteraceae</taxon>
        <taxon>Roseicyclus</taxon>
    </lineage>
</organism>
<dbReference type="AlphaFoldDB" id="A0A316GH80"/>
<reference evidence="1 2" key="1">
    <citation type="submission" date="2018-05" db="EMBL/GenBank/DDBJ databases">
        <title>Genomic Encyclopedia of Type Strains, Phase IV (KMG-IV): sequencing the most valuable type-strain genomes for metagenomic binning, comparative biology and taxonomic classification.</title>
        <authorList>
            <person name="Goeker M."/>
        </authorList>
    </citation>
    <scope>NUCLEOTIDE SEQUENCE [LARGE SCALE GENOMIC DNA]</scope>
    <source>
        <strain evidence="1 2">DSM 16097</strain>
    </source>
</reference>
<gene>
    <name evidence="1" type="ORF">C7455_10894</name>
</gene>
<evidence type="ECO:0000313" key="1">
    <source>
        <dbReference type="EMBL" id="PWK59326.1"/>
    </source>
</evidence>
<keyword evidence="2" id="KW-1185">Reference proteome</keyword>
<comment type="caution">
    <text evidence="1">The sequence shown here is derived from an EMBL/GenBank/DDBJ whole genome shotgun (WGS) entry which is preliminary data.</text>
</comment>
<dbReference type="Proteomes" id="UP000245708">
    <property type="component" value="Unassembled WGS sequence"/>
</dbReference>
<proteinExistence type="predicted"/>
<evidence type="ECO:0000313" key="2">
    <source>
        <dbReference type="Proteomes" id="UP000245708"/>
    </source>
</evidence>
<dbReference type="RefSeq" id="WP_109669697.1">
    <property type="nucleotide sequence ID" value="NZ_QGGW01000008.1"/>
</dbReference>
<name>A0A316GH80_9RHOB</name>
<protein>
    <submittedName>
        <fullName evidence="1">Uncharacterized protein</fullName>
    </submittedName>
</protein>
<accession>A0A316GH80</accession>
<dbReference type="EMBL" id="QGGW01000008">
    <property type="protein sequence ID" value="PWK59326.1"/>
    <property type="molecule type" value="Genomic_DNA"/>
</dbReference>
<sequence length="63" mass="7174">MPEHHTVHNPLHDALDPDAALRLLDEVWAYYTPVREPVMPDDQYAAFPHLGTQLISASIMPIR</sequence>